<keyword evidence="3 8" id="KW-0479">Metal-binding</keyword>
<dbReference type="NCBIfam" id="TIGR02665">
    <property type="entry name" value="molyb_mobA"/>
    <property type="match status" value="1"/>
</dbReference>
<sequence>MASRPRIAAPSSITGLILAGGRGTRMGGADKGLQAFRGMPLVMHAMQRLSPQVTTLLISANRNLERYRELGVTVVCDDPPDFAGPLAGILAGLRAAPTEFVVTAPCDSPLLPTDLVARLAAGLQEQPDAQAAVAVTPQAGQWRVQPAFMMVPRTLADDLAHYLAAGQRKIQTWLARHTIAQVPFDDERPFYNINSLEELNEIERH</sequence>
<dbReference type="SUPFAM" id="SSF53448">
    <property type="entry name" value="Nucleotide-diphospho-sugar transferases"/>
    <property type="match status" value="1"/>
</dbReference>
<keyword evidence="10" id="KW-0548">Nucleotidyltransferase</keyword>
<keyword evidence="6 8" id="KW-0342">GTP-binding</keyword>
<proteinExistence type="inferred from homology"/>
<dbReference type="STRING" id="445709.ABW99_12820"/>
<dbReference type="GO" id="GO:0046872">
    <property type="term" value="F:metal ion binding"/>
    <property type="evidence" value="ECO:0007669"/>
    <property type="project" value="UniProtKB-KW"/>
</dbReference>
<comment type="subcellular location">
    <subcellularLocation>
        <location evidence="8">Cytoplasm</location>
    </subcellularLocation>
</comment>
<protein>
    <recommendedName>
        <fullName evidence="8">Molybdenum cofactor guanylyltransferase</fullName>
        <shortName evidence="8">MoCo guanylyltransferase</shortName>
        <ecNumber evidence="8">2.7.7.77</ecNumber>
    </recommendedName>
    <alternativeName>
        <fullName evidence="8">GTP:molybdopterin guanylyltransferase</fullName>
    </alternativeName>
    <alternativeName>
        <fullName evidence="8">Mo-MPT guanylyltransferase</fullName>
    </alternativeName>
    <alternativeName>
        <fullName evidence="8">Molybdopterin guanylyltransferase</fullName>
    </alternativeName>
    <alternativeName>
        <fullName evidence="8">Molybdopterin-guanine dinucleotide synthase</fullName>
        <shortName evidence="8">MGD synthase</shortName>
    </alternativeName>
</protein>
<dbReference type="HAMAP" id="MF_00316">
    <property type="entry name" value="MobA"/>
    <property type="match status" value="1"/>
</dbReference>
<comment type="domain">
    <text evidence="8">The N-terminal domain determines nucleotide recognition and specific binding, while the C-terminal domain determines the specific binding to the target protein.</text>
</comment>
<feature type="binding site" evidence="8">
    <location>
        <begin position="18"/>
        <end position="20"/>
    </location>
    <ligand>
        <name>GTP</name>
        <dbReference type="ChEBI" id="CHEBI:37565"/>
    </ligand>
</feature>
<dbReference type="GO" id="GO:0005525">
    <property type="term" value="F:GTP binding"/>
    <property type="evidence" value="ECO:0007669"/>
    <property type="project" value="UniProtKB-UniRule"/>
</dbReference>
<dbReference type="KEGG" id="ptx:ABW99_12820"/>
<accession>A0A0G3EUG6</accession>
<evidence type="ECO:0000256" key="4">
    <source>
        <dbReference type="ARBA" id="ARBA00022741"/>
    </source>
</evidence>
<comment type="similarity">
    <text evidence="8">Belongs to the MobA family.</text>
</comment>
<comment type="catalytic activity">
    <reaction evidence="8">
        <text>Mo-molybdopterin + GTP + H(+) = Mo-molybdopterin guanine dinucleotide + diphosphate</text>
        <dbReference type="Rhea" id="RHEA:34243"/>
        <dbReference type="ChEBI" id="CHEBI:15378"/>
        <dbReference type="ChEBI" id="CHEBI:33019"/>
        <dbReference type="ChEBI" id="CHEBI:37565"/>
        <dbReference type="ChEBI" id="CHEBI:71302"/>
        <dbReference type="ChEBI" id="CHEBI:71310"/>
        <dbReference type="EC" id="2.7.7.77"/>
    </reaction>
</comment>
<feature type="binding site" evidence="8">
    <location>
        <position position="31"/>
    </location>
    <ligand>
        <name>GTP</name>
        <dbReference type="ChEBI" id="CHEBI:37565"/>
    </ligand>
</feature>
<feature type="domain" description="MobA-like NTP transferase" evidence="9">
    <location>
        <begin position="15"/>
        <end position="177"/>
    </location>
</feature>
<dbReference type="PANTHER" id="PTHR19136">
    <property type="entry name" value="MOLYBDENUM COFACTOR GUANYLYLTRANSFERASE"/>
    <property type="match status" value="1"/>
</dbReference>
<keyword evidence="7 8" id="KW-0501">Molybdenum cofactor biosynthesis</keyword>
<keyword evidence="4 8" id="KW-0547">Nucleotide-binding</keyword>
<keyword evidence="1 8" id="KW-0963">Cytoplasm</keyword>
<dbReference type="PANTHER" id="PTHR19136:SF81">
    <property type="entry name" value="MOLYBDENUM COFACTOR GUANYLYLTRANSFERASE"/>
    <property type="match status" value="1"/>
</dbReference>
<keyword evidence="11" id="KW-1185">Reference proteome</keyword>
<evidence type="ECO:0000256" key="6">
    <source>
        <dbReference type="ARBA" id="ARBA00023134"/>
    </source>
</evidence>
<dbReference type="CDD" id="cd02503">
    <property type="entry name" value="MobA"/>
    <property type="match status" value="1"/>
</dbReference>
<dbReference type="GO" id="GO:1902758">
    <property type="term" value="P:bis(molybdopterin guanine dinucleotide)molybdenum biosynthetic process"/>
    <property type="evidence" value="ECO:0007669"/>
    <property type="project" value="TreeGrafter"/>
</dbReference>
<evidence type="ECO:0000256" key="1">
    <source>
        <dbReference type="ARBA" id="ARBA00022490"/>
    </source>
</evidence>
<keyword evidence="5 8" id="KW-0460">Magnesium</keyword>
<keyword evidence="2 8" id="KW-0808">Transferase</keyword>
<feature type="binding site" evidence="8">
    <location>
        <position position="77"/>
    </location>
    <ligand>
        <name>GTP</name>
        <dbReference type="ChEBI" id="CHEBI:37565"/>
    </ligand>
</feature>
<comment type="cofactor">
    <cofactor evidence="8">
        <name>Mg(2+)</name>
        <dbReference type="ChEBI" id="CHEBI:18420"/>
    </cofactor>
</comment>
<dbReference type="EC" id="2.7.7.77" evidence="8"/>
<evidence type="ECO:0000313" key="10">
    <source>
        <dbReference type="EMBL" id="AKJ68957.1"/>
    </source>
</evidence>
<dbReference type="GO" id="GO:0005737">
    <property type="term" value="C:cytoplasm"/>
    <property type="evidence" value="ECO:0007669"/>
    <property type="project" value="UniProtKB-SubCell"/>
</dbReference>
<evidence type="ECO:0000256" key="2">
    <source>
        <dbReference type="ARBA" id="ARBA00022679"/>
    </source>
</evidence>
<evidence type="ECO:0000256" key="3">
    <source>
        <dbReference type="ARBA" id="ARBA00022723"/>
    </source>
</evidence>
<dbReference type="PATRIC" id="fig|445709.3.peg.2721"/>
<dbReference type="EMBL" id="CP011568">
    <property type="protein sequence ID" value="AKJ68957.1"/>
    <property type="molecule type" value="Genomic_DNA"/>
</dbReference>
<dbReference type="InterPro" id="IPR029044">
    <property type="entry name" value="Nucleotide-diphossugar_trans"/>
</dbReference>
<dbReference type="Pfam" id="PF12804">
    <property type="entry name" value="NTP_transf_3"/>
    <property type="match status" value="1"/>
</dbReference>
<comment type="subunit">
    <text evidence="8">Monomer.</text>
</comment>
<dbReference type="Proteomes" id="UP000036700">
    <property type="component" value="Chromosome"/>
</dbReference>
<comment type="function">
    <text evidence="8">Transfers a GMP moiety from GTP to Mo-molybdopterin (Mo-MPT) cofactor (Moco or molybdenum cofactor) to form Mo-molybdopterin guanine dinucleotide (Mo-MGD) cofactor.</text>
</comment>
<dbReference type="GO" id="GO:0061603">
    <property type="term" value="F:molybdenum cofactor guanylyltransferase activity"/>
    <property type="evidence" value="ECO:0007669"/>
    <property type="project" value="UniProtKB-EC"/>
</dbReference>
<reference evidence="11" key="1">
    <citation type="submission" date="2015-06" db="EMBL/GenBank/DDBJ databases">
        <authorList>
            <person name="Lim Y.L."/>
            <person name="Ee R."/>
            <person name="Yong D."/>
            <person name="How K.Y."/>
            <person name="Yin W.F."/>
            <person name="Chan K.G."/>
        </authorList>
    </citation>
    <scope>NUCLEOTIDE SEQUENCE [LARGE SCALE GENOMIC DNA]</scope>
    <source>
        <strain evidence="11">DSM 25325</strain>
    </source>
</reference>
<dbReference type="OrthoDB" id="9788394at2"/>
<evidence type="ECO:0000256" key="5">
    <source>
        <dbReference type="ARBA" id="ARBA00022842"/>
    </source>
</evidence>
<feature type="binding site" evidence="8">
    <location>
        <position position="107"/>
    </location>
    <ligand>
        <name>GTP</name>
        <dbReference type="ChEBI" id="CHEBI:37565"/>
    </ligand>
</feature>
<dbReference type="InterPro" id="IPR025877">
    <property type="entry name" value="MobA-like_NTP_Trfase"/>
</dbReference>
<gene>
    <name evidence="8" type="primary">mobA</name>
    <name evidence="10" type="ORF">ABW99_12820</name>
</gene>
<feature type="binding site" evidence="8">
    <location>
        <position position="107"/>
    </location>
    <ligand>
        <name>Mg(2+)</name>
        <dbReference type="ChEBI" id="CHEBI:18420"/>
    </ligand>
</feature>
<evidence type="ECO:0000256" key="8">
    <source>
        <dbReference type="HAMAP-Rule" id="MF_00316"/>
    </source>
</evidence>
<dbReference type="Gene3D" id="3.90.550.10">
    <property type="entry name" value="Spore Coat Polysaccharide Biosynthesis Protein SpsA, Chain A"/>
    <property type="match status" value="1"/>
</dbReference>
<organism evidence="10 11">
    <name type="scientific">Pandoraea thiooxydans</name>
    <dbReference type="NCBI Taxonomy" id="445709"/>
    <lineage>
        <taxon>Bacteria</taxon>
        <taxon>Pseudomonadati</taxon>
        <taxon>Pseudomonadota</taxon>
        <taxon>Betaproteobacteria</taxon>
        <taxon>Burkholderiales</taxon>
        <taxon>Burkholderiaceae</taxon>
        <taxon>Pandoraea</taxon>
    </lineage>
</organism>
<name>A0A0G3EUG6_9BURK</name>
<dbReference type="AlphaFoldDB" id="A0A0G3EUG6"/>
<evidence type="ECO:0000313" key="11">
    <source>
        <dbReference type="Proteomes" id="UP000036700"/>
    </source>
</evidence>
<dbReference type="InterPro" id="IPR013482">
    <property type="entry name" value="Molybde_CF_guanTrfase"/>
</dbReference>
<comment type="caution">
    <text evidence="8">Lacks conserved residue(s) required for the propagation of feature annotation.</text>
</comment>
<evidence type="ECO:0000259" key="9">
    <source>
        <dbReference type="Pfam" id="PF12804"/>
    </source>
</evidence>
<evidence type="ECO:0000256" key="7">
    <source>
        <dbReference type="ARBA" id="ARBA00023150"/>
    </source>
</evidence>